<dbReference type="InterPro" id="IPR024529">
    <property type="entry name" value="ECF_trnsprt_substrate-spec"/>
</dbReference>
<accession>A0A1L5F5D4</accession>
<dbReference type="OrthoDB" id="9813540at2"/>
<gene>
    <name evidence="2" type="ORF">BS101_05245</name>
</gene>
<protein>
    <submittedName>
        <fullName evidence="2">ECF transporter S component</fullName>
    </submittedName>
</protein>
<proteinExistence type="predicted"/>
<dbReference type="GO" id="GO:0022857">
    <property type="term" value="F:transmembrane transporter activity"/>
    <property type="evidence" value="ECO:0007669"/>
    <property type="project" value="InterPro"/>
</dbReference>
<dbReference type="Gene3D" id="1.10.1760.20">
    <property type="match status" value="1"/>
</dbReference>
<evidence type="ECO:0000313" key="2">
    <source>
        <dbReference type="EMBL" id="APM38187.1"/>
    </source>
</evidence>
<sequence>MERQIRTRLKFNVKQITVIGMLSGISIMLGLTGLGFIPIPPVKATIMHVPVIIGAILEGPLVGAMVGLIFGIFSIIQSITAPTPVSFAFINPLVSVLPRILIGLASYYLYRAISNKNRKIIPMGIAAAVGSMVNTVGVLGMMYLIYLEPYAKALNISLGAAKKGILAVAFTNGIPEMILSVIITVSVITAVNKIRHN</sequence>
<evidence type="ECO:0000256" key="1">
    <source>
        <dbReference type="SAM" id="Phobius"/>
    </source>
</evidence>
<feature type="transmembrane region" description="Helical" evidence="1">
    <location>
        <begin position="51"/>
        <end position="76"/>
    </location>
</feature>
<dbReference type="Proteomes" id="UP000184604">
    <property type="component" value="Chromosome"/>
</dbReference>
<keyword evidence="1" id="KW-1133">Transmembrane helix</keyword>
<feature type="transmembrane region" description="Helical" evidence="1">
    <location>
        <begin position="88"/>
        <end position="110"/>
    </location>
</feature>
<dbReference type="EMBL" id="CP018335">
    <property type="protein sequence ID" value="APM38187.1"/>
    <property type="molecule type" value="Genomic_DNA"/>
</dbReference>
<dbReference type="RefSeq" id="WP_073537870.1">
    <property type="nucleotide sequence ID" value="NZ_CP018335.1"/>
</dbReference>
<name>A0A1L5F5D4_CLOKL</name>
<organism evidence="2 3">
    <name type="scientific">Clostridium kluyveri</name>
    <dbReference type="NCBI Taxonomy" id="1534"/>
    <lineage>
        <taxon>Bacteria</taxon>
        <taxon>Bacillati</taxon>
        <taxon>Bacillota</taxon>
        <taxon>Clostridia</taxon>
        <taxon>Eubacteriales</taxon>
        <taxon>Clostridiaceae</taxon>
        <taxon>Clostridium</taxon>
    </lineage>
</organism>
<dbReference type="AlphaFoldDB" id="A0A1L5F5D4"/>
<evidence type="ECO:0000313" key="3">
    <source>
        <dbReference type="Proteomes" id="UP000184604"/>
    </source>
</evidence>
<reference evidence="2 3" key="1">
    <citation type="submission" date="2016-12" db="EMBL/GenBank/DDBJ databases">
        <title>Complete genome sequence of Clostridium kluyveri JZZ isolated from the pit mud of a Chinese flavor liquor-making factory.</title>
        <authorList>
            <person name="Wang Y."/>
        </authorList>
    </citation>
    <scope>NUCLEOTIDE SEQUENCE [LARGE SCALE GENOMIC DNA]</scope>
    <source>
        <strain evidence="2 3">JZZ</strain>
    </source>
</reference>
<feature type="transmembrane region" description="Helical" evidence="1">
    <location>
        <begin position="122"/>
        <end position="145"/>
    </location>
</feature>
<keyword evidence="1" id="KW-0472">Membrane</keyword>
<keyword evidence="1" id="KW-0812">Transmembrane</keyword>
<feature type="transmembrane region" description="Helical" evidence="1">
    <location>
        <begin position="165"/>
        <end position="191"/>
    </location>
</feature>
<dbReference type="Pfam" id="PF12822">
    <property type="entry name" value="ECF_trnsprt"/>
    <property type="match status" value="1"/>
</dbReference>
<feature type="transmembrane region" description="Helical" evidence="1">
    <location>
        <begin position="16"/>
        <end position="39"/>
    </location>
</feature>